<keyword evidence="2" id="KW-1185">Reference proteome</keyword>
<sequence>MSYVPNSVYFVDGRLIVNGQRVYGDASSHVDANPSSRITNYGIITYSGRTCVCVEVTNIAVYTWRYINGSGHMEYLTVPLGQFVIDLETGACISGGVLQWY</sequence>
<name>D9SQ94_CLOC7</name>
<dbReference type="AlphaFoldDB" id="D9SQ94"/>
<dbReference type="RefSeq" id="WP_010077576.1">
    <property type="nucleotide sequence ID" value="NC_014393.1"/>
</dbReference>
<dbReference type="Proteomes" id="UP000002730">
    <property type="component" value="Chromosome"/>
</dbReference>
<dbReference type="EMBL" id="CP002160">
    <property type="protein sequence ID" value="ADL50161.1"/>
    <property type="molecule type" value="Genomic_DNA"/>
</dbReference>
<evidence type="ECO:0000313" key="1">
    <source>
        <dbReference type="EMBL" id="ADL50161.1"/>
    </source>
</evidence>
<evidence type="ECO:0000313" key="2">
    <source>
        <dbReference type="Proteomes" id="UP000002730"/>
    </source>
</evidence>
<proteinExistence type="predicted"/>
<organism evidence="1 2">
    <name type="scientific">Clostridium cellulovorans (strain ATCC 35296 / DSM 3052 / OCM 3 / 743B)</name>
    <dbReference type="NCBI Taxonomy" id="573061"/>
    <lineage>
        <taxon>Bacteria</taxon>
        <taxon>Bacillati</taxon>
        <taxon>Bacillota</taxon>
        <taxon>Clostridia</taxon>
        <taxon>Eubacteriales</taxon>
        <taxon>Clostridiaceae</taxon>
        <taxon>Clostridium</taxon>
    </lineage>
</organism>
<dbReference type="HOGENOM" id="CLU_2286572_0_0_9"/>
<accession>D9SQ94</accession>
<gene>
    <name evidence="1" type="ordered locus">Clocel_0381</name>
</gene>
<dbReference type="STRING" id="573061.Clocel_0381"/>
<protein>
    <submittedName>
        <fullName evidence="1">Uncharacterized protein</fullName>
    </submittedName>
</protein>
<dbReference type="KEGG" id="ccb:Clocel_0381"/>
<reference evidence="1 2" key="1">
    <citation type="submission" date="2010-08" db="EMBL/GenBank/DDBJ databases">
        <title>Complete sequence of Clostridium cellulovorans 743B.</title>
        <authorList>
            <consortium name="US DOE Joint Genome Institute"/>
            <person name="Lucas S."/>
            <person name="Copeland A."/>
            <person name="Lapidus A."/>
            <person name="Cheng J.-F."/>
            <person name="Bruce D."/>
            <person name="Goodwin L."/>
            <person name="Pitluck S."/>
            <person name="Chertkov O."/>
            <person name="Detter J.C."/>
            <person name="Han C."/>
            <person name="Tapia R."/>
            <person name="Land M."/>
            <person name="Hauser L."/>
            <person name="Chang Y.-J."/>
            <person name="Jeffries C."/>
            <person name="Kyrpides N."/>
            <person name="Ivanova N."/>
            <person name="Mikhailova N."/>
            <person name="Hemme C.L."/>
            <person name="Woyke T."/>
        </authorList>
    </citation>
    <scope>NUCLEOTIDE SEQUENCE [LARGE SCALE GENOMIC DNA]</scope>
    <source>
        <strain evidence="2">ATCC 35296 / DSM 3052 / OCM 3 / 743B</strain>
    </source>
</reference>
<dbReference type="OrthoDB" id="419149at186801"/>